<evidence type="ECO:0000313" key="4">
    <source>
        <dbReference type="Proteomes" id="UP000191055"/>
    </source>
</evidence>
<dbReference type="STRING" id="889453.SAMN03080601_01080"/>
<protein>
    <submittedName>
        <fullName evidence="3">Glycine/D-amino acid oxidase</fullName>
    </submittedName>
</protein>
<name>A0A1T5DEE9_9BACT</name>
<proteinExistence type="predicted"/>
<dbReference type="Proteomes" id="UP000191055">
    <property type="component" value="Unassembled WGS sequence"/>
</dbReference>
<dbReference type="GO" id="GO:0005737">
    <property type="term" value="C:cytoplasm"/>
    <property type="evidence" value="ECO:0007669"/>
    <property type="project" value="TreeGrafter"/>
</dbReference>
<sequence>MINTKYLLIGQGLAGSVLAWQMLEHQMDFHVMDSPSLPKSSMVAAGLYNPLMFNSLRVARMTDKLWPEMHKTYSAIEKTIGKRILHPMKSVKMLNDEELSDWQSKQQSPPGKYIGKILPQMQISGIKPFSAVGFILESGYVDIPQLIDGISKILHQKKLMIIEDLDYSSMEYQNERFEIGNQISAKNIIFCEGAAVIKNPWFKNAGFHPNKGEIIKIETELNDIEYIIRDKVFLLPSGKKRFKVGASYLHNQTNGLPEKKNLPLLTTKLEQLISIPYTITDHKAGMRPAVKDRIPVLGSHTKNKNMMIMNGMGSKGVVYAPYCAKIMMDYLTDENYTIPQFMNVQRYLTK</sequence>
<organism evidence="3 4">
    <name type="scientific">Alkalitalea saponilacus</name>
    <dbReference type="NCBI Taxonomy" id="889453"/>
    <lineage>
        <taxon>Bacteria</taxon>
        <taxon>Pseudomonadati</taxon>
        <taxon>Bacteroidota</taxon>
        <taxon>Bacteroidia</taxon>
        <taxon>Marinilabiliales</taxon>
        <taxon>Marinilabiliaceae</taxon>
        <taxon>Alkalitalea</taxon>
    </lineage>
</organism>
<dbReference type="GO" id="GO:0016491">
    <property type="term" value="F:oxidoreductase activity"/>
    <property type="evidence" value="ECO:0007669"/>
    <property type="project" value="UniProtKB-KW"/>
</dbReference>
<dbReference type="KEGG" id="asx:CDL62_16710"/>
<accession>A0A1T5DEE9</accession>
<gene>
    <name evidence="3" type="ORF">SAMN03080601_01080</name>
</gene>
<keyword evidence="1" id="KW-0560">Oxidoreductase</keyword>
<dbReference type="PANTHER" id="PTHR13847">
    <property type="entry name" value="SARCOSINE DEHYDROGENASE-RELATED"/>
    <property type="match status" value="1"/>
</dbReference>
<feature type="domain" description="FAD dependent oxidoreductase" evidence="2">
    <location>
        <begin position="8"/>
        <end position="329"/>
    </location>
</feature>
<dbReference type="Gene3D" id="3.50.50.60">
    <property type="entry name" value="FAD/NAD(P)-binding domain"/>
    <property type="match status" value="1"/>
</dbReference>
<dbReference type="OrthoDB" id="214253at2"/>
<dbReference type="InterPro" id="IPR036188">
    <property type="entry name" value="FAD/NAD-bd_sf"/>
</dbReference>
<keyword evidence="4" id="KW-1185">Reference proteome</keyword>
<dbReference type="EMBL" id="FUYV01000004">
    <property type="protein sequence ID" value="SKB69870.1"/>
    <property type="molecule type" value="Genomic_DNA"/>
</dbReference>
<reference evidence="3 4" key="1">
    <citation type="submission" date="2017-02" db="EMBL/GenBank/DDBJ databases">
        <authorList>
            <person name="Peterson S.W."/>
        </authorList>
    </citation>
    <scope>NUCLEOTIDE SEQUENCE [LARGE SCALE GENOMIC DNA]</scope>
    <source>
        <strain evidence="3 4">DSM 24412</strain>
    </source>
</reference>
<dbReference type="RefSeq" id="WP_079556851.1">
    <property type="nucleotide sequence ID" value="NZ_CP021904.1"/>
</dbReference>
<dbReference type="Gene3D" id="3.30.9.10">
    <property type="entry name" value="D-Amino Acid Oxidase, subunit A, domain 2"/>
    <property type="match status" value="1"/>
</dbReference>
<dbReference type="AlphaFoldDB" id="A0A1T5DEE9"/>
<dbReference type="InterPro" id="IPR006076">
    <property type="entry name" value="FAD-dep_OxRdtase"/>
</dbReference>
<dbReference type="SUPFAM" id="SSF51971">
    <property type="entry name" value="Nucleotide-binding domain"/>
    <property type="match status" value="1"/>
</dbReference>
<dbReference type="PANTHER" id="PTHR13847:SF289">
    <property type="entry name" value="GLYCINE OXIDASE"/>
    <property type="match status" value="1"/>
</dbReference>
<evidence type="ECO:0000259" key="2">
    <source>
        <dbReference type="Pfam" id="PF01266"/>
    </source>
</evidence>
<evidence type="ECO:0000256" key="1">
    <source>
        <dbReference type="ARBA" id="ARBA00023002"/>
    </source>
</evidence>
<evidence type="ECO:0000313" key="3">
    <source>
        <dbReference type="EMBL" id="SKB69870.1"/>
    </source>
</evidence>
<dbReference type="Pfam" id="PF01266">
    <property type="entry name" value="DAO"/>
    <property type="match status" value="1"/>
</dbReference>